<dbReference type="InterPro" id="IPR028994">
    <property type="entry name" value="Integrin_alpha_N"/>
</dbReference>
<dbReference type="InterPro" id="IPR011049">
    <property type="entry name" value="Serralysin-like_metalloprot_C"/>
</dbReference>
<dbReference type="Gene3D" id="1.10.3130.20">
    <property type="entry name" value="Phycobilisome linker domain"/>
    <property type="match status" value="1"/>
</dbReference>
<evidence type="ECO:0000313" key="7">
    <source>
        <dbReference type="Proteomes" id="UP000436522"/>
    </source>
</evidence>
<dbReference type="InterPro" id="IPR018511">
    <property type="entry name" value="Hemolysin-typ_Ca-bd_CS"/>
</dbReference>
<proteinExistence type="predicted"/>
<dbReference type="Proteomes" id="UP000436522">
    <property type="component" value="Unassembled WGS sequence"/>
</dbReference>
<evidence type="ECO:0000256" key="2">
    <source>
        <dbReference type="ARBA" id="ARBA00022525"/>
    </source>
</evidence>
<gene>
    <name evidence="6" type="ORF">So717_07940</name>
</gene>
<dbReference type="OrthoDB" id="8479154at2"/>
<dbReference type="GO" id="GO:0005509">
    <property type="term" value="F:calcium ion binding"/>
    <property type="evidence" value="ECO:0007669"/>
    <property type="project" value="InterPro"/>
</dbReference>
<protein>
    <recommendedName>
        <fullName evidence="8">DUF4214 domain-containing protein</fullName>
    </recommendedName>
</protein>
<keyword evidence="2" id="KW-0964">Secreted</keyword>
<evidence type="ECO:0008006" key="8">
    <source>
        <dbReference type="Google" id="ProtNLM"/>
    </source>
</evidence>
<evidence type="ECO:0000259" key="4">
    <source>
        <dbReference type="Pfam" id="PF06594"/>
    </source>
</evidence>
<dbReference type="EMBL" id="BLIV01000002">
    <property type="protein sequence ID" value="GFE49041.1"/>
    <property type="molecule type" value="Genomic_DNA"/>
</dbReference>
<dbReference type="Pfam" id="PF00353">
    <property type="entry name" value="HemolysinCabind"/>
    <property type="match status" value="10"/>
</dbReference>
<sequence>MDAGGDGLLHRTAWAGSGDGVLFIDDDGDGAISEKKEYVFTEWDPTATDDLAALRAVFDSNDDGVLDASDARFADFKVLVTNADGSTTAKTLAELGITSINLTADTTRIELPDGSMITGQTTFTRSDGSTGTVANATLVAEAQGYRVEQDESTLAGGDRQVVSTAYTATGDVAYVITSVTSPDGSSILNSYDDDGDGVVDRLQEISTQEVNGNKVETVVNKTGSDTTTAIVTSRVVTTTSADGGDVTIQRDSTGGGWFDQEEVRTTAPDGSRSIVIKDLDKDGGTIRSSSETTTINGLTRTKGTDEDGDTLSDVTVTHSITEHGDDSRTEVTETRNQDLSLRSSEVMVVGPDGQSRTISRDVDGDGVVETIEDLSITLGAGGDSTSVLTVKNGSGTTRSTVTQTQSADALTKTIAADVDGDGDIDSTTVDATVVHRDGSRENTITVTNTDGSVRSMQKTTLGADKVTSETWVDLNQNGVFDTDERVRSVTVDAATQDRTTLDQTRAIDGTVLASSTTVSSEDGLTVTSTTDADGDGDTDVAVSDVTTVDGAGVSTRTIEMRNQDTTLRDKTVVETSADGLTTTTRVDADGNGAFDGQTVDMRVLEADDSTTRTVSNYAGDGTTLLSRSTSTESADRRVMTTQVDTDGDGIADQITVSTEATDGTTTVTDTRKAANGATITSSETWISANGLVSRTARDLDGDGITDVTDESTTVLNIDGSRTQTLVTQNGDLSARTTTVTTVSDDGLSTQIQRDADGDGIFERDQTSATVLNVDGTQVTTDETRAADGSLLSAAQTSRSDDGLTITARLDTDGDGMDDLVTTETTTLQTDGGTSVTSDLREVGGPLRSSTTTTHNDNDTLIVTEVDVNGDGAVDSLQSNVLADSGVLTQTRTDQAADGSLQSRIETVTSANGLTVTARADADGDGTYERTQTAATTLNADGSQTTTTTEKGADGSTFATSTRTVSDDGYATTQSDDMDGDGIDERTTTTSTSWSLDGVQTETSLETAQNGDLLRNQSIVTSADGRSVTTRLDADGNGADDEIVTAVRGDDGSLTTETTYHATGGTLIAKQTSVLSANGLTRLTTLDRDGDGAFELRSMDRTMLKQDGATHRVVEHRDGRYVELGRAEYETNGDGLSLSAWLDLDGDGTDDVFTTDVTELAADGDTLRVQTSRDATSALLSKITTTTSGNGLGRSVRVDQDGDGNTDRHVSRVETGDGAVTQTVQEYGAGYALTRSVTETVSADGRARSQSIDLDGDGFADRSVQTTEDLSRALTSVQSDLKMDGSTAAQATTTQSANGMYQTQSFDFDGDGMADRSRTWETTYNADGSEVVELTERFGQGGPAMIETVTTAANGYQQTVETDLDGDGVIDGTRTQLMSYGADGSMTTTDVTRYADGELQSSVTTTTSADGRIREEVADYDGNGIADKIITTERHADGQEVVVERAFGEGGNETNRFVTITTSDDLVTTILRDGNLQTITRSVVDNGSYVWDNGVTASIGEPIVVYYPDHANSGGGVPSASGPDLAIATGGFGSLVYSSSSVADSTGGSNGSITTTSEFAVTAAKLVVSHEIDSFGIETWTSERSYYNSSGAFVKETSEARLDQSAKGRILDEAARIFDTVLDRDMDFNEVEALVEWVADGLLRLEDLADELLGSAEFARRYGTQSDAEFLTQIYLNTFGRAPSLQELDTALNQLSSGTLSKTDMALQLSESTEHLIVGNVHRSTNNFDAIINPAEFERSLDRAYVESLIKNLVDVAYDRDATAQELAHFGDLLLEDTDSLEDIVVKLLAADAEIQGVGANSLAGLTGTALIQQAFLNALGRQPNPSELATWEQSLSSGHLTTAQFIASLAQSPDHLAVGPAHLENTQSSVTQITGTSAANTLTQGAGQQELLGLGGNDTLNGGADSDRLVGGIGNDYMDGGSGNDIYVWSLGDGNDTIYDSAISLSDTDRLVLTDVASTDVTLIRPNDSSYGMQLTVGSSGEVLTFAHQYYFYDTRGYGIEMIEFADGVTWTKDEIEAQTRTYGTNGNQSSIITTFADDNIYALDGNDTFGGSKGDDRLVGGLGNDNMNGGEGSDTYVWSLGDGNDTIYDSATSLTDVDKLILTDVVSADVTLIRPNDSSYGMQLTVGSSGEVLTFTHQYYYYDTRGYGIEMIEFSDGVIWAKDEIEAQTRTYGTDGNQSAILNTFARDNIYALDGNDTFGGGDGDDVLVGGLGNDNINGGGGNDTYVWSLGDGNDTIYDSATSLTDVDKLTLTDVASTDVTLIRPNDSSYGMQLTVGSSGEVLTFTYQYYFYDTRGYGIEMIEFADGVTWTKDEIEAQTRTYGTNGNQSAIIATFADDNIYALDGHDSFGGGKGDDRLVGGLGNDSMYGGEGSDIYDWSLGDGNDTINDTSTSLTEVDVLHLLDVDFADVDLSRMGSDLIITILPSGEILTDTNRFYSATQGYGLEVLAFADGSFVEILSQPVAETIITGTSAANTLVGWGFKDQIFGLEGNDTLDGKGGDDLLEGGTGIDLLKGETGDDRYIWTKGDGNDTIDDSATSLSDIDTLVLTDVTSTDVALTRPNDTSFALLVTILSTGEVITVAQHFAYYDTRGTGIEAIAFSDGVTLFKDEIEAQTRIYGTSNNDGSIQYSFAADNVYGLDGNDTLTSSLGDDTLVGGLGADHLDGQEGNDSYIWTSGDGDDTIHDTATSLSEVDTLVLTDVASTDVTLTRPNDTSFALRVTVGSTGEVITVDQHFAYYDTHGTGIEAIVFSDGVTWTKDEIEARTTISLTTGNDASFYYSFAADNVFGLDGNDTLKSSLGDDTLVGGLGADHLDGQEGNDSYIWTSGDGNDTIHDTATSLTEVDRLVLTDVASTEVTLTRPNDTTFALLVTVASTGEVITIAQHFAYYDTQGTGIEVIEFSDGAIWTKEEIEARTTISLTTGNDASFYHSFAADNVYGLDGSDTLKSSLGDDKLVGGLGADRLDGEDGIDTASYYLSTQGVIVDLGLSSAQIGAVGGEEVGDVLLNIEALEGSLFDDHLTAKAAGAILDGLAGNDVLVGGNGADELIGGSGNDQLEGQNGFDILRGGDGADSLAGGAGNDLMAGGSGADVFVFETGTGSDTITDFEDGIDQIQISGTALTFADLTITAQGGDAVVAFGADNQITVSNIDPTLLTETDFIFV</sequence>
<feature type="domain" description="Haemolysin-type calcium binding-related" evidence="4">
    <location>
        <begin position="2719"/>
        <end position="2760"/>
    </location>
</feature>
<dbReference type="PANTHER" id="PTHR38340">
    <property type="entry name" value="S-LAYER PROTEIN"/>
    <property type="match status" value="1"/>
</dbReference>
<dbReference type="InterPro" id="IPR010566">
    <property type="entry name" value="Haemolys_ca-bd"/>
</dbReference>
<feature type="domain" description="Haemolysin-type calcium binding-related" evidence="4">
    <location>
        <begin position="1989"/>
        <end position="2014"/>
    </location>
</feature>
<dbReference type="InterPro" id="IPR038255">
    <property type="entry name" value="PBS_linker_sf"/>
</dbReference>
<evidence type="ECO:0000256" key="1">
    <source>
        <dbReference type="ARBA" id="ARBA00004613"/>
    </source>
</evidence>
<dbReference type="PRINTS" id="PR00313">
    <property type="entry name" value="CABNDNGRPT"/>
</dbReference>
<evidence type="ECO:0000256" key="3">
    <source>
        <dbReference type="SAM" id="MobiDB-lite"/>
    </source>
</evidence>
<dbReference type="Pfam" id="PF06594">
    <property type="entry name" value="HCBP_related"/>
    <property type="match status" value="4"/>
</dbReference>
<dbReference type="Gene3D" id="2.150.10.10">
    <property type="entry name" value="Serralysin-like metalloprotease, C-terminal"/>
    <property type="match status" value="5"/>
</dbReference>
<dbReference type="InterPro" id="IPR025282">
    <property type="entry name" value="DUF4214"/>
</dbReference>
<feature type="region of interest" description="Disordered" evidence="3">
    <location>
        <begin position="933"/>
        <end position="999"/>
    </location>
</feature>
<evidence type="ECO:0000259" key="5">
    <source>
        <dbReference type="Pfam" id="PF13946"/>
    </source>
</evidence>
<feature type="compositionally biased region" description="Polar residues" evidence="3">
    <location>
        <begin position="987"/>
        <end position="999"/>
    </location>
</feature>
<dbReference type="InterPro" id="IPR001343">
    <property type="entry name" value="Hemolysn_Ca-bd"/>
</dbReference>
<comment type="subcellular location">
    <subcellularLocation>
        <location evidence="1">Secreted</location>
    </subcellularLocation>
</comment>
<keyword evidence="7" id="KW-1185">Reference proteome</keyword>
<feature type="domain" description="Haemolysin-type calcium binding-related" evidence="4">
    <location>
        <begin position="2289"/>
        <end position="2314"/>
    </location>
</feature>
<feature type="compositionally biased region" description="Basic and acidic residues" evidence="3">
    <location>
        <begin position="1195"/>
        <end position="1209"/>
    </location>
</feature>
<accession>A0A640VPN2</accession>
<dbReference type="PROSITE" id="PS00330">
    <property type="entry name" value="HEMOLYSIN_CALCIUM"/>
    <property type="match status" value="6"/>
</dbReference>
<feature type="domain" description="DUF4214" evidence="5">
    <location>
        <begin position="1648"/>
        <end position="1714"/>
    </location>
</feature>
<reference evidence="6 7" key="1">
    <citation type="submission" date="2019-12" db="EMBL/GenBank/DDBJ databases">
        <title>Roseobacter cerasinus sp. nov., isolated from seawater around aquaculture.</title>
        <authorList>
            <person name="Muramatsu S."/>
            <person name="Takabe Y."/>
            <person name="Mori K."/>
            <person name="Takaichi S."/>
            <person name="Hanada S."/>
        </authorList>
    </citation>
    <scope>NUCLEOTIDE SEQUENCE [LARGE SCALE GENOMIC DNA]</scope>
    <source>
        <strain evidence="6 7">AI77</strain>
    </source>
</reference>
<comment type="caution">
    <text evidence="6">The sequence shown here is derived from an EMBL/GenBank/DDBJ whole genome shotgun (WGS) entry which is preliminary data.</text>
</comment>
<name>A0A640VPN2_9RHOB</name>
<evidence type="ECO:0000313" key="6">
    <source>
        <dbReference type="EMBL" id="GFE49041.1"/>
    </source>
</evidence>
<feature type="compositionally biased region" description="Polar residues" evidence="3">
    <location>
        <begin position="933"/>
        <end position="949"/>
    </location>
</feature>
<feature type="domain" description="Haemolysin-type calcium binding-related" evidence="4">
    <location>
        <begin position="2869"/>
        <end position="2910"/>
    </location>
</feature>
<dbReference type="InterPro" id="IPR050557">
    <property type="entry name" value="RTX_toxin/Mannuronan_C5-epim"/>
</dbReference>
<feature type="region of interest" description="Disordered" evidence="3">
    <location>
        <begin position="1190"/>
        <end position="1209"/>
    </location>
</feature>
<dbReference type="SUPFAM" id="SSF51120">
    <property type="entry name" value="beta-Roll"/>
    <property type="match status" value="8"/>
</dbReference>
<organism evidence="6 7">
    <name type="scientific">Roseobacter cerasinus</name>
    <dbReference type="NCBI Taxonomy" id="2602289"/>
    <lineage>
        <taxon>Bacteria</taxon>
        <taxon>Pseudomonadati</taxon>
        <taxon>Pseudomonadota</taxon>
        <taxon>Alphaproteobacteria</taxon>
        <taxon>Rhodobacterales</taxon>
        <taxon>Roseobacteraceae</taxon>
        <taxon>Roseobacter</taxon>
    </lineage>
</organism>
<dbReference type="SUPFAM" id="SSF69318">
    <property type="entry name" value="Integrin alpha N-terminal domain"/>
    <property type="match status" value="4"/>
</dbReference>
<dbReference type="Pfam" id="PF13946">
    <property type="entry name" value="DUF4214"/>
    <property type="match status" value="1"/>
</dbReference>
<dbReference type="PANTHER" id="PTHR38340:SF1">
    <property type="entry name" value="S-LAYER PROTEIN"/>
    <property type="match status" value="1"/>
</dbReference>
<dbReference type="GO" id="GO:0005576">
    <property type="term" value="C:extracellular region"/>
    <property type="evidence" value="ECO:0007669"/>
    <property type="project" value="UniProtKB-SubCell"/>
</dbReference>
<dbReference type="RefSeq" id="WP_159974938.1">
    <property type="nucleotide sequence ID" value="NZ_BLIV01000002.1"/>
</dbReference>